<accession>A0AC60QSX4</accession>
<proteinExistence type="predicted"/>
<dbReference type="Proteomes" id="UP000805193">
    <property type="component" value="Unassembled WGS sequence"/>
</dbReference>
<protein>
    <submittedName>
        <fullName evidence="1">Uncharacterized protein</fullName>
    </submittedName>
</protein>
<dbReference type="EMBL" id="JABSTQ010004305">
    <property type="protein sequence ID" value="KAG0442654.1"/>
    <property type="molecule type" value="Genomic_DNA"/>
</dbReference>
<sequence length="510" mass="55250">MVAIVESVPNQDRLSVDIVTSEAVLLDGQVVDVECQAKGAQPKAVVQWFLDDMPLNASASTMATDATKTTSILHLEARADMNGRRLVCKGFNPHLPDSELLDHWILDVHFKPVLQLNMVTMEAKDQISEGSSVYFDCNVQANPPVKEVGWLHEGGQLAPSPGVRIEHVRLVIDRLHKDQKGNYQCVATNDLGHGVSEKVFLMVYYPPRCRDKQKGVYHVARHETTRINCEVEADPGDVRFRWQFNSSLETLDIVSFNQSGPRSSSAYYTPRRKADYGSLICFASNSVGKTATPCVFSILPAGPPNPPVNCSVPNVTTTSVLVECEPAPQSDPLAVHYFADAYVGARFRARVTAFEPRFELGDLEPGSTLKLVMHAVNEKGASTAVILVLTTLVSADTELIGMRADDLTYAELSLPPSTQSTFSRSVSRTGCRSAALSSPQPAMGPHDPPTEYADIDFAATRAHGRAAAAASVPRSNVPVPRVIVTGPKKAAPLSAFASWPPNTFEAAVSS</sequence>
<evidence type="ECO:0000313" key="1">
    <source>
        <dbReference type="EMBL" id="KAG0442654.1"/>
    </source>
</evidence>
<keyword evidence="2" id="KW-1185">Reference proteome</keyword>
<organism evidence="1 2">
    <name type="scientific">Ixodes persulcatus</name>
    <name type="common">Taiga tick</name>
    <dbReference type="NCBI Taxonomy" id="34615"/>
    <lineage>
        <taxon>Eukaryota</taxon>
        <taxon>Metazoa</taxon>
        <taxon>Ecdysozoa</taxon>
        <taxon>Arthropoda</taxon>
        <taxon>Chelicerata</taxon>
        <taxon>Arachnida</taxon>
        <taxon>Acari</taxon>
        <taxon>Parasitiformes</taxon>
        <taxon>Ixodida</taxon>
        <taxon>Ixodoidea</taxon>
        <taxon>Ixodidae</taxon>
        <taxon>Ixodinae</taxon>
        <taxon>Ixodes</taxon>
    </lineage>
</organism>
<gene>
    <name evidence="1" type="ORF">HPB47_015646</name>
</gene>
<reference evidence="1 2" key="1">
    <citation type="journal article" date="2020" name="Cell">
        <title>Large-Scale Comparative Analyses of Tick Genomes Elucidate Their Genetic Diversity and Vector Capacities.</title>
        <authorList>
            <consortium name="Tick Genome and Microbiome Consortium (TIGMIC)"/>
            <person name="Jia N."/>
            <person name="Wang J."/>
            <person name="Shi W."/>
            <person name="Du L."/>
            <person name="Sun Y."/>
            <person name="Zhan W."/>
            <person name="Jiang J.F."/>
            <person name="Wang Q."/>
            <person name="Zhang B."/>
            <person name="Ji P."/>
            <person name="Bell-Sakyi L."/>
            <person name="Cui X.M."/>
            <person name="Yuan T.T."/>
            <person name="Jiang B.G."/>
            <person name="Yang W.F."/>
            <person name="Lam T.T."/>
            <person name="Chang Q.C."/>
            <person name="Ding S.J."/>
            <person name="Wang X.J."/>
            <person name="Zhu J.G."/>
            <person name="Ruan X.D."/>
            <person name="Zhao L."/>
            <person name="Wei J.T."/>
            <person name="Ye R.Z."/>
            <person name="Que T.C."/>
            <person name="Du C.H."/>
            <person name="Zhou Y.H."/>
            <person name="Cheng J.X."/>
            <person name="Dai P.F."/>
            <person name="Guo W.B."/>
            <person name="Han X.H."/>
            <person name="Huang E.J."/>
            <person name="Li L.F."/>
            <person name="Wei W."/>
            <person name="Gao Y.C."/>
            <person name="Liu J.Z."/>
            <person name="Shao H.Z."/>
            <person name="Wang X."/>
            <person name="Wang C.C."/>
            <person name="Yang T.C."/>
            <person name="Huo Q.B."/>
            <person name="Li W."/>
            <person name="Chen H.Y."/>
            <person name="Chen S.E."/>
            <person name="Zhou L.G."/>
            <person name="Ni X.B."/>
            <person name="Tian J.H."/>
            <person name="Sheng Y."/>
            <person name="Liu T."/>
            <person name="Pan Y.S."/>
            <person name="Xia L.Y."/>
            <person name="Li J."/>
            <person name="Zhao F."/>
            <person name="Cao W.C."/>
        </authorList>
    </citation>
    <scope>NUCLEOTIDE SEQUENCE [LARGE SCALE GENOMIC DNA]</scope>
    <source>
        <strain evidence="1">Iper-2018</strain>
    </source>
</reference>
<name>A0AC60QSX4_IXOPE</name>
<comment type="caution">
    <text evidence="1">The sequence shown here is derived from an EMBL/GenBank/DDBJ whole genome shotgun (WGS) entry which is preliminary data.</text>
</comment>
<evidence type="ECO:0000313" key="2">
    <source>
        <dbReference type="Proteomes" id="UP000805193"/>
    </source>
</evidence>